<organism evidence="1 2">
    <name type="scientific">Bauhinia variegata</name>
    <name type="common">Purple orchid tree</name>
    <name type="synonym">Phanera variegata</name>
    <dbReference type="NCBI Taxonomy" id="167791"/>
    <lineage>
        <taxon>Eukaryota</taxon>
        <taxon>Viridiplantae</taxon>
        <taxon>Streptophyta</taxon>
        <taxon>Embryophyta</taxon>
        <taxon>Tracheophyta</taxon>
        <taxon>Spermatophyta</taxon>
        <taxon>Magnoliopsida</taxon>
        <taxon>eudicotyledons</taxon>
        <taxon>Gunneridae</taxon>
        <taxon>Pentapetalae</taxon>
        <taxon>rosids</taxon>
        <taxon>fabids</taxon>
        <taxon>Fabales</taxon>
        <taxon>Fabaceae</taxon>
        <taxon>Cercidoideae</taxon>
        <taxon>Cercideae</taxon>
        <taxon>Bauhiniinae</taxon>
        <taxon>Bauhinia</taxon>
    </lineage>
</organism>
<evidence type="ECO:0000313" key="2">
    <source>
        <dbReference type="Proteomes" id="UP000828941"/>
    </source>
</evidence>
<sequence length="289" mass="32435">MGFHYLAISALFYLFLIGSHARDRSQNTPFPKALQNLAKPGVWIEGKTTHAKVGDKKLDVDVYNKAGGNLNDKLFQTDFFLEHDLRQGKVMSLHFTKPSDEFTFLPHEVAKSIPFSSSKYSELLNHFGIEAKSAEAETVKFTLEVCEKPGIKGEDKYCTTSLESLIDFTVSKLGKNIRVVSTELEKETQKKQQYRIAEGVQKVGGRAVVCHKLNYPYAVFYCHEVHATRAYTVPLVASDGSKAKALAVCHTDTRIWHKKNLAFEVLKVQPGTVPVCHFLATDTLLWVPN</sequence>
<dbReference type="Proteomes" id="UP000828941">
    <property type="component" value="Chromosome 9"/>
</dbReference>
<reference evidence="1 2" key="1">
    <citation type="journal article" date="2022" name="DNA Res.">
        <title>Chromosomal-level genome assembly of the orchid tree Bauhinia variegata (Leguminosae; Cercidoideae) supports the allotetraploid origin hypothesis of Bauhinia.</title>
        <authorList>
            <person name="Zhong Y."/>
            <person name="Chen Y."/>
            <person name="Zheng D."/>
            <person name="Pang J."/>
            <person name="Liu Y."/>
            <person name="Luo S."/>
            <person name="Meng S."/>
            <person name="Qian L."/>
            <person name="Wei D."/>
            <person name="Dai S."/>
            <person name="Zhou R."/>
        </authorList>
    </citation>
    <scope>NUCLEOTIDE SEQUENCE [LARGE SCALE GENOMIC DNA]</scope>
    <source>
        <strain evidence="1">BV-YZ2020</strain>
    </source>
</reference>
<name>A0ACB9MFG5_BAUVA</name>
<protein>
    <submittedName>
        <fullName evidence="1">Uncharacterized protein</fullName>
    </submittedName>
</protein>
<gene>
    <name evidence="1" type="ORF">L6164_022510</name>
</gene>
<keyword evidence="2" id="KW-1185">Reference proteome</keyword>
<comment type="caution">
    <text evidence="1">The sequence shown here is derived from an EMBL/GenBank/DDBJ whole genome shotgun (WGS) entry which is preliminary data.</text>
</comment>
<accession>A0ACB9MFG5</accession>
<evidence type="ECO:0000313" key="1">
    <source>
        <dbReference type="EMBL" id="KAI4322857.1"/>
    </source>
</evidence>
<proteinExistence type="predicted"/>
<dbReference type="EMBL" id="CM039434">
    <property type="protein sequence ID" value="KAI4322857.1"/>
    <property type="molecule type" value="Genomic_DNA"/>
</dbReference>